<sequence length="90" mass="10450">MKIERKKDAIIMVNERGEEIAALEYREVNNVYHLMSTYVNPAYRGQGLAGELMEEMVTLLKEQDAKASPVCGYAVKYFSLHPEYKEYLDR</sequence>
<keyword evidence="4" id="KW-1185">Reference proteome</keyword>
<accession>A0A4R8A9C3</accession>
<name>A0A4R8A9C3_9FIRM</name>
<dbReference type="InterPro" id="IPR016181">
    <property type="entry name" value="Acyl_CoA_acyltransferase"/>
</dbReference>
<dbReference type="OrthoDB" id="9793389at2"/>
<organism evidence="3 4">
    <name type="scientific">Breznakia blatticola</name>
    <dbReference type="NCBI Taxonomy" id="1754012"/>
    <lineage>
        <taxon>Bacteria</taxon>
        <taxon>Bacillati</taxon>
        <taxon>Bacillota</taxon>
        <taxon>Erysipelotrichia</taxon>
        <taxon>Erysipelotrichales</taxon>
        <taxon>Erysipelotrichaceae</taxon>
        <taxon>Breznakia</taxon>
    </lineage>
</organism>
<comment type="caution">
    <text evidence="3">The sequence shown here is derived from an EMBL/GenBank/DDBJ whole genome shotgun (WGS) entry which is preliminary data.</text>
</comment>
<evidence type="ECO:0000259" key="1">
    <source>
        <dbReference type="PROSITE" id="PS51186"/>
    </source>
</evidence>
<gene>
    <name evidence="3" type="ORF">EDD63_10114</name>
</gene>
<feature type="domain" description="N-acetyltransferase" evidence="1">
    <location>
        <begin position="1"/>
        <end position="90"/>
    </location>
</feature>
<dbReference type="SUPFAM" id="SSF55729">
    <property type="entry name" value="Acyl-CoA N-acyltransferases (Nat)"/>
    <property type="match status" value="1"/>
</dbReference>
<dbReference type="RefSeq" id="WP_134167206.1">
    <property type="nucleotide sequence ID" value="NZ_SODD01000001.1"/>
</dbReference>
<evidence type="ECO:0000313" key="3">
    <source>
        <dbReference type="EMBL" id="TDW26301.1"/>
    </source>
</evidence>
<dbReference type="InterPro" id="IPR031165">
    <property type="entry name" value="GNAT_YJDJ"/>
</dbReference>
<proteinExistence type="predicted"/>
<reference evidence="3 4" key="1">
    <citation type="submission" date="2019-03" db="EMBL/GenBank/DDBJ databases">
        <title>Genomic Encyclopedia of Type Strains, Phase IV (KMG-IV): sequencing the most valuable type-strain genomes for metagenomic binning, comparative biology and taxonomic classification.</title>
        <authorList>
            <person name="Goeker M."/>
        </authorList>
    </citation>
    <scope>NUCLEOTIDE SEQUENCE [LARGE SCALE GENOMIC DNA]</scope>
    <source>
        <strain evidence="3 4">DSM 28867</strain>
    </source>
</reference>
<dbReference type="Proteomes" id="UP000294743">
    <property type="component" value="Unassembled WGS sequence"/>
</dbReference>
<dbReference type="AlphaFoldDB" id="A0A4R8A9C3"/>
<feature type="domain" description="N-acetyltransferase" evidence="2">
    <location>
        <begin position="3"/>
        <end position="89"/>
    </location>
</feature>
<dbReference type="Pfam" id="PF14542">
    <property type="entry name" value="Acetyltransf_CG"/>
    <property type="match status" value="1"/>
</dbReference>
<dbReference type="GO" id="GO:0016747">
    <property type="term" value="F:acyltransferase activity, transferring groups other than amino-acyl groups"/>
    <property type="evidence" value="ECO:0007669"/>
    <property type="project" value="InterPro"/>
</dbReference>
<dbReference type="InterPro" id="IPR000182">
    <property type="entry name" value="GNAT_dom"/>
</dbReference>
<dbReference type="PROSITE" id="PS51186">
    <property type="entry name" value="GNAT"/>
    <property type="match status" value="1"/>
</dbReference>
<dbReference type="PROSITE" id="PS51729">
    <property type="entry name" value="GNAT_YJDJ"/>
    <property type="match status" value="1"/>
</dbReference>
<dbReference type="CDD" id="cd04301">
    <property type="entry name" value="NAT_SF"/>
    <property type="match status" value="1"/>
</dbReference>
<evidence type="ECO:0000313" key="4">
    <source>
        <dbReference type="Proteomes" id="UP000294743"/>
    </source>
</evidence>
<dbReference type="EMBL" id="SODD01000001">
    <property type="protein sequence ID" value="TDW26301.1"/>
    <property type="molecule type" value="Genomic_DNA"/>
</dbReference>
<dbReference type="PANTHER" id="PTHR31435">
    <property type="entry name" value="PROTEIN NATD1"/>
    <property type="match status" value="1"/>
</dbReference>
<evidence type="ECO:0000259" key="2">
    <source>
        <dbReference type="PROSITE" id="PS51729"/>
    </source>
</evidence>
<dbReference type="Gene3D" id="3.40.630.30">
    <property type="match status" value="1"/>
</dbReference>
<protein>
    <submittedName>
        <fullName evidence="3">Uncharacterized protein</fullName>
    </submittedName>
</protein>
<dbReference type="PANTHER" id="PTHR31435:SF9">
    <property type="entry name" value="PROTEIN NATD1"/>
    <property type="match status" value="1"/>
</dbReference>
<dbReference type="InterPro" id="IPR045057">
    <property type="entry name" value="Gcn5-rel_NAT"/>
</dbReference>